<protein>
    <recommendedName>
        <fullName evidence="2">GmrSD restriction endonucleases N-terminal domain-containing protein</fullName>
    </recommendedName>
</protein>
<evidence type="ECO:0000256" key="1">
    <source>
        <dbReference type="SAM" id="MobiDB-lite"/>
    </source>
</evidence>
<accession>A0A067Q3X6</accession>
<name>A0A067Q3X6_9AGAM</name>
<keyword evidence="4" id="KW-1185">Reference proteome</keyword>
<feature type="region of interest" description="Disordered" evidence="1">
    <location>
        <begin position="369"/>
        <end position="545"/>
    </location>
</feature>
<feature type="compositionally biased region" description="Polar residues" evidence="1">
    <location>
        <begin position="460"/>
        <end position="473"/>
    </location>
</feature>
<dbReference type="Proteomes" id="UP000027265">
    <property type="component" value="Unassembled WGS sequence"/>
</dbReference>
<feature type="compositionally biased region" description="Polar residues" evidence="1">
    <location>
        <begin position="431"/>
        <end position="441"/>
    </location>
</feature>
<feature type="compositionally biased region" description="Basic residues" evidence="1">
    <location>
        <begin position="384"/>
        <end position="393"/>
    </location>
</feature>
<feature type="compositionally biased region" description="Basic and acidic residues" evidence="1">
    <location>
        <begin position="610"/>
        <end position="658"/>
    </location>
</feature>
<dbReference type="HOGENOM" id="CLU_013023_2_0_1"/>
<sequence>MDDDDYESDLTEIDDDEDDYKAAPRQKKKADRKSGFVIHNALKVPRATTYTAQSLYDQIHSSDIDLDPEYQRDVVWPENKQIGLIDSVFRNFYIPPVIFVVRTEEDGSEHRTCIDGKQRLTSIYRFMDGLIPHKDPTCSEKLWFKDLGTKGVRRTILPEKYRRLFANKQIVCVEYQDITQDDEREIFQRVQLGMALTPAEKLQAISSPRAALVRDLQNAYLGEDGLVGATLDWSITRGSDFRCLAQFLQSLENFPDQKTVATVQQLDKWLHSSEPPSEEFCEKAHSTYSIFLDLAKDKKHTKVLKSPAKVAPLEFVMISLLIAVYKDKLSLGQLAGLIEDMRKDVRSLHKDIRLNNRVARSMMDFIRAVKPTKVKSDGGEPAGKKGKTGKRKRSSAEEEEGSGRGKLKNKVKESPVVSPKDSAPPTPKIAGQTNGKAVGSQSKKDSMPPPQSPAVPGQVPTPTVASSNTQKSTAAPPPSGPPPVPANRLAAILAAKANVSNSTSPSAASTPAIPQMGPPSRPQTASLPGTPIFPPPPGAQPPPRVDSLEASLMRKMSIDTASSGPPAYPNGNGVTHPPLPREGPDRIPIPLSAVKTEPTSGRDAVWNFGSRDRDERDRERDRSARRPLSPDRERDYVGGRRDSRDYSDRGWEGRDTRNRSPVRTGGDYLDRDRDRGYAGTRRSRRH</sequence>
<organism evidence="3 4">
    <name type="scientific">Jaapia argillacea MUCL 33604</name>
    <dbReference type="NCBI Taxonomy" id="933084"/>
    <lineage>
        <taxon>Eukaryota</taxon>
        <taxon>Fungi</taxon>
        <taxon>Dikarya</taxon>
        <taxon>Basidiomycota</taxon>
        <taxon>Agaricomycotina</taxon>
        <taxon>Agaricomycetes</taxon>
        <taxon>Agaricomycetidae</taxon>
        <taxon>Jaapiales</taxon>
        <taxon>Jaapiaceae</taxon>
        <taxon>Jaapia</taxon>
    </lineage>
</organism>
<evidence type="ECO:0000313" key="4">
    <source>
        <dbReference type="Proteomes" id="UP000027265"/>
    </source>
</evidence>
<dbReference type="AlphaFoldDB" id="A0A067Q3X6"/>
<feature type="compositionally biased region" description="Pro residues" evidence="1">
    <location>
        <begin position="531"/>
        <end position="544"/>
    </location>
</feature>
<feature type="domain" description="GmrSD restriction endonucleases N-terminal" evidence="2">
    <location>
        <begin position="56"/>
        <end position="202"/>
    </location>
</feature>
<gene>
    <name evidence="3" type="ORF">JAAARDRAFT_35021</name>
</gene>
<feature type="compositionally biased region" description="Acidic residues" evidence="1">
    <location>
        <begin position="1"/>
        <end position="19"/>
    </location>
</feature>
<reference evidence="4" key="1">
    <citation type="journal article" date="2014" name="Proc. Natl. Acad. Sci. U.S.A.">
        <title>Extensive sampling of basidiomycete genomes demonstrates inadequacy of the white-rot/brown-rot paradigm for wood decay fungi.</title>
        <authorList>
            <person name="Riley R."/>
            <person name="Salamov A.A."/>
            <person name="Brown D.W."/>
            <person name="Nagy L.G."/>
            <person name="Floudas D."/>
            <person name="Held B.W."/>
            <person name="Levasseur A."/>
            <person name="Lombard V."/>
            <person name="Morin E."/>
            <person name="Otillar R."/>
            <person name="Lindquist E.A."/>
            <person name="Sun H."/>
            <person name="LaButti K.M."/>
            <person name="Schmutz J."/>
            <person name="Jabbour D."/>
            <person name="Luo H."/>
            <person name="Baker S.E."/>
            <person name="Pisabarro A.G."/>
            <person name="Walton J.D."/>
            <person name="Blanchette R.A."/>
            <person name="Henrissat B."/>
            <person name="Martin F."/>
            <person name="Cullen D."/>
            <person name="Hibbett D.S."/>
            <person name="Grigoriev I.V."/>
        </authorList>
    </citation>
    <scope>NUCLEOTIDE SEQUENCE [LARGE SCALE GENOMIC DNA]</scope>
    <source>
        <strain evidence="4">MUCL 33604</strain>
    </source>
</reference>
<proteinExistence type="predicted"/>
<dbReference type="OrthoDB" id="5419821at2759"/>
<dbReference type="EMBL" id="KL197718">
    <property type="protein sequence ID" value="KDQ58197.1"/>
    <property type="molecule type" value="Genomic_DNA"/>
</dbReference>
<dbReference type="Pfam" id="PF03235">
    <property type="entry name" value="GmrSD_N"/>
    <property type="match status" value="1"/>
</dbReference>
<feature type="region of interest" description="Disordered" evidence="1">
    <location>
        <begin position="1"/>
        <end position="29"/>
    </location>
</feature>
<dbReference type="PANTHER" id="PTHR39639:SF1">
    <property type="entry name" value="DUF262 DOMAIN-CONTAINING PROTEIN"/>
    <property type="match status" value="1"/>
</dbReference>
<dbReference type="PANTHER" id="PTHR39639">
    <property type="entry name" value="CHROMOSOME 16, WHOLE GENOME SHOTGUN SEQUENCE"/>
    <property type="match status" value="1"/>
</dbReference>
<evidence type="ECO:0000313" key="3">
    <source>
        <dbReference type="EMBL" id="KDQ58197.1"/>
    </source>
</evidence>
<feature type="region of interest" description="Disordered" evidence="1">
    <location>
        <begin position="558"/>
        <end position="686"/>
    </location>
</feature>
<dbReference type="InParanoid" id="A0A067Q3X6"/>
<feature type="compositionally biased region" description="Pro residues" evidence="1">
    <location>
        <begin position="475"/>
        <end position="485"/>
    </location>
</feature>
<feature type="compositionally biased region" description="Low complexity" evidence="1">
    <location>
        <begin position="486"/>
        <end position="512"/>
    </location>
</feature>
<evidence type="ECO:0000259" key="2">
    <source>
        <dbReference type="Pfam" id="PF03235"/>
    </source>
</evidence>
<dbReference type="STRING" id="933084.A0A067Q3X6"/>
<dbReference type="InterPro" id="IPR004919">
    <property type="entry name" value="GmrSD_N"/>
</dbReference>